<keyword evidence="1" id="KW-0812">Transmembrane</keyword>
<comment type="caution">
    <text evidence="2">The sequence shown here is derived from an EMBL/GenBank/DDBJ whole genome shotgun (WGS) entry which is preliminary data.</text>
</comment>
<evidence type="ECO:0000256" key="1">
    <source>
        <dbReference type="SAM" id="Phobius"/>
    </source>
</evidence>
<dbReference type="Proteomes" id="UP000782610">
    <property type="component" value="Unassembled WGS sequence"/>
</dbReference>
<gene>
    <name evidence="2" type="ORF">HY834_03775</name>
</gene>
<dbReference type="AlphaFoldDB" id="A0A933NXP8"/>
<accession>A0A933NXP8</accession>
<keyword evidence="1" id="KW-0472">Membrane</keyword>
<evidence type="ECO:0000313" key="3">
    <source>
        <dbReference type="Proteomes" id="UP000782610"/>
    </source>
</evidence>
<organism evidence="2 3">
    <name type="scientific">Devosia nanyangense</name>
    <dbReference type="NCBI Taxonomy" id="1228055"/>
    <lineage>
        <taxon>Bacteria</taxon>
        <taxon>Pseudomonadati</taxon>
        <taxon>Pseudomonadota</taxon>
        <taxon>Alphaproteobacteria</taxon>
        <taxon>Hyphomicrobiales</taxon>
        <taxon>Devosiaceae</taxon>
        <taxon>Devosia</taxon>
    </lineage>
</organism>
<keyword evidence="1" id="KW-1133">Transmembrane helix</keyword>
<protein>
    <recommendedName>
        <fullName evidence="4">Fimbrial protein</fullName>
    </recommendedName>
</protein>
<sequence>MSDPQSNDLNPEARAIIGRARKSFLFSIGLLIVGFIAIGGALVYKSMQSSGGGGATGADYTIAAMKIPAGAAVISAVAADGKVTVTYKAGLMTSVRIFDGKTGEMIREIPVLSE</sequence>
<evidence type="ECO:0008006" key="4">
    <source>
        <dbReference type="Google" id="ProtNLM"/>
    </source>
</evidence>
<dbReference type="EMBL" id="JACRAF010000014">
    <property type="protein sequence ID" value="MBI4920843.1"/>
    <property type="molecule type" value="Genomic_DNA"/>
</dbReference>
<feature type="transmembrane region" description="Helical" evidence="1">
    <location>
        <begin position="24"/>
        <end position="44"/>
    </location>
</feature>
<evidence type="ECO:0000313" key="2">
    <source>
        <dbReference type="EMBL" id="MBI4920843.1"/>
    </source>
</evidence>
<proteinExistence type="predicted"/>
<name>A0A933NXP8_9HYPH</name>
<reference evidence="2" key="1">
    <citation type="submission" date="2020-07" db="EMBL/GenBank/DDBJ databases">
        <title>Huge and variable diversity of episymbiotic CPR bacteria and DPANN archaea in groundwater ecosystems.</title>
        <authorList>
            <person name="He C.Y."/>
            <person name="Keren R."/>
            <person name="Whittaker M."/>
            <person name="Farag I.F."/>
            <person name="Doudna J."/>
            <person name="Cate J.H.D."/>
            <person name="Banfield J.F."/>
        </authorList>
    </citation>
    <scope>NUCLEOTIDE SEQUENCE</scope>
    <source>
        <strain evidence="2">NC_groundwater_1586_Pr3_B-0.1um_66_15</strain>
    </source>
</reference>